<dbReference type="AlphaFoldDB" id="A0A191UHM4"/>
<sequence>MLCTHQINQGFKCWLRTTQTPKNQQNYKTNISEMDAKTQDEVLIYALPVSQTICQPIKRVITRSNRDFESL</sequence>
<name>A0A191UHM4_9BURK</name>
<dbReference type="EMBL" id="CP015922">
    <property type="protein sequence ID" value="ANJ00412.1"/>
    <property type="molecule type" value="Genomic_DNA"/>
</dbReference>
<reference evidence="2" key="1">
    <citation type="submission" date="2016-05" db="EMBL/GenBank/DDBJ databases">
        <title>Polynucleobacter sp. QLW-P1FAT50C-4 genome.</title>
        <authorList>
            <person name="Hahn M.W."/>
        </authorList>
    </citation>
    <scope>NUCLEOTIDE SEQUENCE [LARGE SCALE GENOMIC DNA]</scope>
    <source>
        <strain evidence="2">QLW-P1FAT50C-4</strain>
    </source>
</reference>
<keyword evidence="2" id="KW-1185">Reference proteome</keyword>
<dbReference type="KEGG" id="pwu:A8O14_10200"/>
<proteinExistence type="predicted"/>
<gene>
    <name evidence="1" type="ORF">A8O14_10200</name>
</gene>
<protein>
    <submittedName>
        <fullName evidence="1">Uncharacterized protein</fullName>
    </submittedName>
</protein>
<dbReference type="Proteomes" id="UP000078463">
    <property type="component" value="Chromosome"/>
</dbReference>
<accession>A0A191UHM4</accession>
<evidence type="ECO:0000313" key="2">
    <source>
        <dbReference type="Proteomes" id="UP000078463"/>
    </source>
</evidence>
<organism evidence="1 2">
    <name type="scientific">Polynucleobacter wuianus</name>
    <dbReference type="NCBI Taxonomy" id="1743168"/>
    <lineage>
        <taxon>Bacteria</taxon>
        <taxon>Pseudomonadati</taxon>
        <taxon>Pseudomonadota</taxon>
        <taxon>Betaproteobacteria</taxon>
        <taxon>Burkholderiales</taxon>
        <taxon>Burkholderiaceae</taxon>
        <taxon>Polynucleobacter</taxon>
    </lineage>
</organism>
<evidence type="ECO:0000313" key="1">
    <source>
        <dbReference type="EMBL" id="ANJ00412.1"/>
    </source>
</evidence>